<gene>
    <name evidence="2" type="ORF">GlitD10_0080</name>
</gene>
<dbReference type="EMBL" id="CP017675">
    <property type="protein sequence ID" value="APB32381.1"/>
    <property type="molecule type" value="Genomic_DNA"/>
</dbReference>
<dbReference type="InterPro" id="IPR003607">
    <property type="entry name" value="HD/PDEase_dom"/>
</dbReference>
<dbReference type="GO" id="GO:0008832">
    <property type="term" value="F:dGTPase activity"/>
    <property type="evidence" value="ECO:0007669"/>
    <property type="project" value="TreeGrafter"/>
</dbReference>
<dbReference type="Pfam" id="PF01966">
    <property type="entry name" value="HD"/>
    <property type="match status" value="1"/>
</dbReference>
<dbReference type="Proteomes" id="UP000180235">
    <property type="component" value="Chromosome"/>
</dbReference>
<dbReference type="SUPFAM" id="SSF109604">
    <property type="entry name" value="HD-domain/PDEase-like"/>
    <property type="match status" value="1"/>
</dbReference>
<dbReference type="PANTHER" id="PTHR11373">
    <property type="entry name" value="DEOXYNUCLEOSIDE TRIPHOSPHATE TRIPHOSPHOHYDROLASE"/>
    <property type="match status" value="1"/>
</dbReference>
<dbReference type="PANTHER" id="PTHR11373:SF4">
    <property type="entry name" value="DEOXYNUCLEOSIDE TRIPHOSPHATE TRIPHOSPHOHYDROLASE SAMHD1"/>
    <property type="match status" value="1"/>
</dbReference>
<dbReference type="InterPro" id="IPR045509">
    <property type="entry name" value="HD_assoc_2"/>
</dbReference>
<dbReference type="GO" id="GO:0006203">
    <property type="term" value="P:dGTP catabolic process"/>
    <property type="evidence" value="ECO:0007669"/>
    <property type="project" value="TreeGrafter"/>
</dbReference>
<sequence length="427" mass="49788">MKPIQTGQFVFAQPFMGQTRTYHDPVHGAITLDRRDPVEQLLVRLIDTVPFQRLRRVRQLGAASFTFHGAEGSRFTHSLGVLWVARRVFDRLQNNYPELKNHRAVVLVAALLHDLGHGPYSHTGEEMFQFHHEFWTSKILFYDPDIRQILDEFSSDLGQKILQIYQNIYPLKFVCQWVSGQLDCDRLDYLMRDSYLTGAAYGRLDLDRIVAAVDYDPDAGTLVVHPKSLAAIEHYLVVRYFMYAQVYNHRKNVAVTWMLCRLIERAKLYPEKLYCDATMTRWLTQPIDCLELRDYLAADDDVLNYHIHRWTGADDGILADLCQRFLQRNLFKIVEITPYCEAVQQKLLNQTREAVQKLGWDDHYYCGLHRRSIRGYTLYQKGILVQTAQGVQEINELSPLVQSLSQAQTRAWLIYPRELNASIMAWL</sequence>
<feature type="domain" description="HD/PDEase" evidence="1">
    <location>
        <begin position="70"/>
        <end position="199"/>
    </location>
</feature>
<reference evidence="2 3" key="1">
    <citation type="submission" date="2016-10" db="EMBL/GenBank/DDBJ databases">
        <title>Description of Gloeomargarita lithophora gen. nov., sp. nov., a thylakoid-bearing basal-branching cyanobacterium with intracellular carbonates, and proposal for Gloeomargaritales ord. nov.</title>
        <authorList>
            <person name="Moreira D."/>
            <person name="Tavera R."/>
            <person name="Benzerara K."/>
            <person name="Skouri-Panet F."/>
            <person name="Couradeau E."/>
            <person name="Gerard E."/>
            <person name="Loussert C."/>
            <person name="Novelo E."/>
            <person name="Zivanovic Y."/>
            <person name="Lopez-Garcia P."/>
        </authorList>
    </citation>
    <scope>NUCLEOTIDE SEQUENCE [LARGE SCALE GENOMIC DNA]</scope>
    <source>
        <strain evidence="2 3">D10</strain>
    </source>
</reference>
<protein>
    <submittedName>
        <fullName evidence="2">Metal dependent phosphohydrolase</fullName>
    </submittedName>
</protein>
<dbReference type="Pfam" id="PF19276">
    <property type="entry name" value="HD_assoc_2"/>
    <property type="match status" value="1"/>
</dbReference>
<dbReference type="Gene3D" id="1.10.3210.10">
    <property type="entry name" value="Hypothetical protein af1432"/>
    <property type="match status" value="1"/>
</dbReference>
<dbReference type="AlphaFoldDB" id="A0A1J0A8Y2"/>
<evidence type="ECO:0000313" key="2">
    <source>
        <dbReference type="EMBL" id="APB32381.1"/>
    </source>
</evidence>
<dbReference type="STRING" id="1188229.GlitD10_0080"/>
<dbReference type="InterPro" id="IPR006674">
    <property type="entry name" value="HD_domain"/>
</dbReference>
<organism evidence="2 3">
    <name type="scientific">Gloeomargarita lithophora Alchichica-D10</name>
    <dbReference type="NCBI Taxonomy" id="1188229"/>
    <lineage>
        <taxon>Bacteria</taxon>
        <taxon>Bacillati</taxon>
        <taxon>Cyanobacteriota</taxon>
        <taxon>Cyanophyceae</taxon>
        <taxon>Gloeomargaritales</taxon>
        <taxon>Gloeomargaritaceae</taxon>
        <taxon>Gloeomargarita</taxon>
    </lineage>
</organism>
<dbReference type="KEGG" id="glt:GlitD10_0080"/>
<keyword evidence="2" id="KW-0378">Hydrolase</keyword>
<evidence type="ECO:0000313" key="3">
    <source>
        <dbReference type="Proteomes" id="UP000180235"/>
    </source>
</evidence>
<accession>A0A1J0A8Y2</accession>
<dbReference type="SMART" id="SM00471">
    <property type="entry name" value="HDc"/>
    <property type="match status" value="1"/>
</dbReference>
<dbReference type="InterPro" id="IPR050135">
    <property type="entry name" value="dGTPase-like"/>
</dbReference>
<dbReference type="CDD" id="cd00077">
    <property type="entry name" value="HDc"/>
    <property type="match status" value="1"/>
</dbReference>
<name>A0A1J0A8Y2_9CYAN</name>
<proteinExistence type="predicted"/>
<keyword evidence="3" id="KW-1185">Reference proteome</keyword>
<evidence type="ECO:0000259" key="1">
    <source>
        <dbReference type="SMART" id="SM00471"/>
    </source>
</evidence>